<dbReference type="EMBL" id="VJXX01000004">
    <property type="protein sequence ID" value="MPY11610.1"/>
    <property type="molecule type" value="Genomic_DNA"/>
</dbReference>
<evidence type="ECO:0008006" key="5">
    <source>
        <dbReference type="Google" id="ProtNLM"/>
    </source>
</evidence>
<dbReference type="RefSeq" id="WP_152816328.1">
    <property type="nucleotide sequence ID" value="NZ_VJXX01000004.1"/>
</dbReference>
<proteinExistence type="predicted"/>
<feature type="transmembrane region" description="Helical" evidence="2">
    <location>
        <begin position="147"/>
        <end position="165"/>
    </location>
</feature>
<feature type="transmembrane region" description="Helical" evidence="2">
    <location>
        <begin position="21"/>
        <end position="42"/>
    </location>
</feature>
<reference evidence="4" key="1">
    <citation type="submission" date="2019-07" db="EMBL/GenBank/DDBJ databases">
        <title>Arthrobacter KR32 sp. nov., isolated from mountain cheese made of cows milk.</title>
        <authorList>
            <person name="Flegler A."/>
        </authorList>
    </citation>
    <scope>NUCLEOTIDE SEQUENCE [LARGE SCALE GENOMIC DNA]</scope>
    <source>
        <strain evidence="4">KR32</strain>
    </source>
</reference>
<feature type="region of interest" description="Disordered" evidence="1">
    <location>
        <begin position="171"/>
        <end position="197"/>
    </location>
</feature>
<keyword evidence="2" id="KW-0812">Transmembrane</keyword>
<gene>
    <name evidence="3" type="ORF">FNH21_12940</name>
</gene>
<protein>
    <recommendedName>
        <fullName evidence="5">Integral membrane protein</fullName>
    </recommendedName>
</protein>
<feature type="transmembrane region" description="Helical" evidence="2">
    <location>
        <begin position="104"/>
        <end position="120"/>
    </location>
</feature>
<feature type="transmembrane region" description="Helical" evidence="2">
    <location>
        <begin position="125"/>
        <end position="141"/>
    </location>
</feature>
<evidence type="ECO:0000313" key="3">
    <source>
        <dbReference type="EMBL" id="MPY11610.1"/>
    </source>
</evidence>
<feature type="transmembrane region" description="Helical" evidence="2">
    <location>
        <begin position="80"/>
        <end position="98"/>
    </location>
</feature>
<dbReference type="Proteomes" id="UP000326464">
    <property type="component" value="Unassembled WGS sequence"/>
</dbReference>
<evidence type="ECO:0000256" key="1">
    <source>
        <dbReference type="SAM" id="MobiDB-lite"/>
    </source>
</evidence>
<comment type="caution">
    <text evidence="3">The sequence shown here is derived from an EMBL/GenBank/DDBJ whole genome shotgun (WGS) entry which is preliminary data.</text>
</comment>
<organism evidence="3 4">
    <name type="scientific">Arthrobacter bussei</name>
    <dbReference type="NCBI Taxonomy" id="2594179"/>
    <lineage>
        <taxon>Bacteria</taxon>
        <taxon>Bacillati</taxon>
        <taxon>Actinomycetota</taxon>
        <taxon>Actinomycetes</taxon>
        <taxon>Micrococcales</taxon>
        <taxon>Micrococcaceae</taxon>
        <taxon>Arthrobacter</taxon>
    </lineage>
</organism>
<evidence type="ECO:0000313" key="4">
    <source>
        <dbReference type="Proteomes" id="UP000326464"/>
    </source>
</evidence>
<sequence>MTAGAGMVQRPGIAGHVSNNWVPVAAIGVLFLGGAVAAVVVDGDTGRIAAYFVVSTLVLVLVTAPWLVRHPPAISARTGAYLVLAVVVELGALLGGAVAAFHGLGAWVVLGIGLAVYGLLERGRVMVTAGVATALLGLASIVAGRSWVTLVLALSTAALIGFAAWRLRETGRQQPTDGPRDGPPAAARKRAAGFPPA</sequence>
<keyword evidence="2" id="KW-0472">Membrane</keyword>
<keyword evidence="4" id="KW-1185">Reference proteome</keyword>
<keyword evidence="2" id="KW-1133">Transmembrane helix</keyword>
<feature type="transmembrane region" description="Helical" evidence="2">
    <location>
        <begin position="48"/>
        <end position="68"/>
    </location>
</feature>
<dbReference type="AlphaFoldDB" id="A0A7X1NRE4"/>
<name>A0A7X1NRE4_9MICC</name>
<accession>A0A7X1NRE4</accession>
<evidence type="ECO:0000256" key="2">
    <source>
        <dbReference type="SAM" id="Phobius"/>
    </source>
</evidence>